<evidence type="ECO:0000313" key="2">
    <source>
        <dbReference type="EMBL" id="ADN34790.1"/>
    </source>
</evidence>
<dbReference type="Proteomes" id="UP000006565">
    <property type="component" value="Chromosome"/>
</dbReference>
<dbReference type="KEGG" id="mpi:Mpet_0009"/>
<evidence type="ECO:0000256" key="1">
    <source>
        <dbReference type="SAM" id="Phobius"/>
    </source>
</evidence>
<feature type="transmembrane region" description="Helical" evidence="1">
    <location>
        <begin position="130"/>
        <end position="148"/>
    </location>
</feature>
<protein>
    <submittedName>
        <fullName evidence="2">Uncharacterized protein</fullName>
    </submittedName>
</protein>
<accession>E1RCV9</accession>
<dbReference type="AlphaFoldDB" id="E1RCV9"/>
<dbReference type="InterPro" id="IPR055946">
    <property type="entry name" value="DUF7524"/>
</dbReference>
<dbReference type="RefSeq" id="WP_013327969.1">
    <property type="nucleotide sequence ID" value="NC_014507.1"/>
</dbReference>
<dbReference type="eggNOG" id="arCOG03366">
    <property type="taxonomic scope" value="Archaea"/>
</dbReference>
<keyword evidence="3" id="KW-1185">Reference proteome</keyword>
<dbReference type="GeneID" id="9742447"/>
<dbReference type="OrthoDB" id="282430at2157"/>
<reference evidence="2 3" key="1">
    <citation type="journal article" date="2010" name="Stand. Genomic Sci.">
        <title>Complete genome sequence of Methanoplanus petrolearius type strain (SEBR 4847).</title>
        <authorList>
            <person name="Brambilla E."/>
            <person name="Djao O.D."/>
            <person name="Daligault H."/>
            <person name="Lapidus A."/>
            <person name="Lucas S."/>
            <person name="Hammon N."/>
            <person name="Nolan M."/>
            <person name="Tice H."/>
            <person name="Cheng J.F."/>
            <person name="Han C."/>
            <person name="Tapia R."/>
            <person name="Goodwin L."/>
            <person name="Pitluck S."/>
            <person name="Liolios K."/>
            <person name="Ivanova N."/>
            <person name="Mavromatis K."/>
            <person name="Mikhailova N."/>
            <person name="Pati A."/>
            <person name="Chen A."/>
            <person name="Palaniappan K."/>
            <person name="Land M."/>
            <person name="Hauser L."/>
            <person name="Chang Y.J."/>
            <person name="Jeffries C.D."/>
            <person name="Rohde M."/>
            <person name="Spring S."/>
            <person name="Sikorski J."/>
            <person name="Goker M."/>
            <person name="Woyke T."/>
            <person name="Bristow J."/>
            <person name="Eisen J.A."/>
            <person name="Markowitz V."/>
            <person name="Hugenholtz P."/>
            <person name="Kyrpides N.C."/>
            <person name="Klenk H.P."/>
        </authorList>
    </citation>
    <scope>NUCLEOTIDE SEQUENCE [LARGE SCALE GENOMIC DNA]</scope>
    <source>
        <strain evidence="3">DSM 11571 / OCM 486 / SEBR 4847</strain>
    </source>
</reference>
<name>E1RCV9_METP4</name>
<keyword evidence="1" id="KW-0812">Transmembrane</keyword>
<feature type="transmembrane region" description="Helical" evidence="1">
    <location>
        <begin position="154"/>
        <end position="171"/>
    </location>
</feature>
<sequence>MSVHIRLNRKGINSIEMPESADAEVGESLVLKMINHGAPLHLTVSTINGKRFTHFIHENLYVDDNLVLRIPILSVAPPGSFRIEIITGYGTVKEELTVNVHDQEIELPEGMEEIPDIEEKKSIISGKDTLVILCAVLAWISYASGFFYPGLIPVIVPMVLLTAGVVIGWFFRSS</sequence>
<dbReference type="STRING" id="679926.Mpet_0009"/>
<evidence type="ECO:0000313" key="3">
    <source>
        <dbReference type="Proteomes" id="UP000006565"/>
    </source>
</evidence>
<dbReference type="HOGENOM" id="CLU_1536682_0_0_2"/>
<keyword evidence="1" id="KW-0472">Membrane</keyword>
<dbReference type="Pfam" id="PF24368">
    <property type="entry name" value="DUF7524"/>
    <property type="match status" value="1"/>
</dbReference>
<proteinExistence type="predicted"/>
<organism evidence="2 3">
    <name type="scientific">Methanolacinia petrolearia (strain DSM 11571 / OCM 486 / SEBR 4847)</name>
    <name type="common">Methanoplanus petrolearius</name>
    <dbReference type="NCBI Taxonomy" id="679926"/>
    <lineage>
        <taxon>Archaea</taxon>
        <taxon>Methanobacteriati</taxon>
        <taxon>Methanobacteriota</taxon>
        <taxon>Stenosarchaea group</taxon>
        <taxon>Methanomicrobia</taxon>
        <taxon>Methanomicrobiales</taxon>
        <taxon>Methanomicrobiaceae</taxon>
        <taxon>Methanolacinia</taxon>
    </lineage>
</organism>
<gene>
    <name evidence="2" type="ordered locus">Mpet_0009</name>
</gene>
<dbReference type="EMBL" id="CP002117">
    <property type="protein sequence ID" value="ADN34790.1"/>
    <property type="molecule type" value="Genomic_DNA"/>
</dbReference>
<keyword evidence="1" id="KW-1133">Transmembrane helix</keyword>